<dbReference type="Proteomes" id="UP001231616">
    <property type="component" value="Unassembled WGS sequence"/>
</dbReference>
<feature type="region of interest" description="Disordered" evidence="1">
    <location>
        <begin position="1"/>
        <end position="39"/>
    </location>
</feature>
<gene>
    <name evidence="2" type="ORF">Q3O60_05045</name>
</gene>
<evidence type="ECO:0000256" key="1">
    <source>
        <dbReference type="SAM" id="MobiDB-lite"/>
    </source>
</evidence>
<feature type="region of interest" description="Disordered" evidence="1">
    <location>
        <begin position="79"/>
        <end position="116"/>
    </location>
</feature>
<feature type="compositionally biased region" description="Low complexity" evidence="1">
    <location>
        <begin position="1"/>
        <end position="14"/>
    </location>
</feature>
<sequence>MALKESAVSQSKPKASSKQKNRHNGKIRRNKREKKDVFSMQNPKLMFEVLLFAYWPPNRVSLAYQNLLTTKKQTNELIDKQAGNAECSENKRTRSQPKKMIDLQRQNPFNTTPLPR</sequence>
<reference evidence="2 3" key="1">
    <citation type="submission" date="2023-08" db="EMBL/GenBank/DDBJ databases">
        <authorList>
            <person name="Joshi A."/>
            <person name="Thite S."/>
        </authorList>
    </citation>
    <scope>NUCLEOTIDE SEQUENCE [LARGE SCALE GENOMIC DNA]</scope>
    <source>
        <strain evidence="2 3">AC40</strain>
    </source>
</reference>
<proteinExistence type="predicted"/>
<feature type="compositionally biased region" description="Polar residues" evidence="1">
    <location>
        <begin position="104"/>
        <end position="116"/>
    </location>
</feature>
<accession>A0ABT9GWV7</accession>
<feature type="compositionally biased region" description="Basic residues" evidence="1">
    <location>
        <begin position="15"/>
        <end position="32"/>
    </location>
</feature>
<evidence type="ECO:0000313" key="2">
    <source>
        <dbReference type="EMBL" id="MDP4535551.1"/>
    </source>
</evidence>
<evidence type="ECO:0000313" key="3">
    <source>
        <dbReference type="Proteomes" id="UP001231616"/>
    </source>
</evidence>
<comment type="caution">
    <text evidence="2">The sequence shown here is derived from an EMBL/GenBank/DDBJ whole genome shotgun (WGS) entry which is preliminary data.</text>
</comment>
<dbReference type="EMBL" id="JAUZVZ010000005">
    <property type="protein sequence ID" value="MDP4535551.1"/>
    <property type="molecule type" value="Genomic_DNA"/>
</dbReference>
<name>A0ABT9GWV7_9GAMM</name>
<dbReference type="RefSeq" id="WP_305892814.1">
    <property type="nucleotide sequence ID" value="NZ_JAUZVZ010000005.1"/>
</dbReference>
<protein>
    <submittedName>
        <fullName evidence="2">Uncharacterized protein</fullName>
    </submittedName>
</protein>
<organism evidence="2 3">
    <name type="scientific">Alkalimonas collagenimarina</name>
    <dbReference type="NCBI Taxonomy" id="400390"/>
    <lineage>
        <taxon>Bacteria</taxon>
        <taxon>Pseudomonadati</taxon>
        <taxon>Pseudomonadota</taxon>
        <taxon>Gammaproteobacteria</taxon>
        <taxon>Alkalimonas</taxon>
    </lineage>
</organism>
<keyword evidence="3" id="KW-1185">Reference proteome</keyword>